<proteinExistence type="inferred from homology"/>
<dbReference type="PROSITE" id="PS50931">
    <property type="entry name" value="HTH_LYSR"/>
    <property type="match status" value="1"/>
</dbReference>
<organism evidence="6">
    <name type="scientific">Brevibacterium sp. Ap13</name>
    <dbReference type="NCBI Taxonomy" id="1406197"/>
    <lineage>
        <taxon>Bacteria</taxon>
        <taxon>Bacillati</taxon>
        <taxon>Actinomycetota</taxon>
        <taxon>Actinomycetes</taxon>
        <taxon>Micrococcales</taxon>
        <taxon>Brevibacteriaceae</taxon>
        <taxon>Brevibacterium</taxon>
    </lineage>
</organism>
<keyword evidence="3" id="KW-0238">DNA-binding</keyword>
<reference evidence="6" key="1">
    <citation type="journal article" date="2013" name="Genome Announc.">
        <title>Complete Genome Sequence of pAP13, a Large Linear Plasmid of a Brevibacterium Strain Isolated from a Saline Lake at 4,200 Meters above Sea Level in Argentina.</title>
        <authorList>
            <person name="Dib J.R."/>
            <person name="Schuldes J."/>
            <person name="Thurmer A."/>
            <person name="Farias M.E."/>
            <person name="Daniel R."/>
            <person name="Meinhardt F."/>
        </authorList>
    </citation>
    <scope>NUCLEOTIDE SEQUENCE</scope>
    <source>
        <strain evidence="6">Ap13</strain>
        <plasmid evidence="6">pAP13</plasmid>
    </source>
</reference>
<dbReference type="GO" id="GO:0003700">
    <property type="term" value="F:DNA-binding transcription factor activity"/>
    <property type="evidence" value="ECO:0007669"/>
    <property type="project" value="InterPro"/>
</dbReference>
<keyword evidence="2" id="KW-0805">Transcription regulation</keyword>
<dbReference type="SUPFAM" id="SSF53850">
    <property type="entry name" value="Periplasmic binding protein-like II"/>
    <property type="match status" value="1"/>
</dbReference>
<dbReference type="PANTHER" id="PTHR30346:SF0">
    <property type="entry name" value="HCA OPERON TRANSCRIPTIONAL ACTIVATOR HCAR"/>
    <property type="match status" value="1"/>
</dbReference>
<dbReference type="InterPro" id="IPR005119">
    <property type="entry name" value="LysR_subst-bd"/>
</dbReference>
<dbReference type="FunFam" id="1.10.10.10:FF:000001">
    <property type="entry name" value="LysR family transcriptional regulator"/>
    <property type="match status" value="1"/>
</dbReference>
<dbReference type="InterPro" id="IPR036390">
    <property type="entry name" value="WH_DNA-bd_sf"/>
</dbReference>
<dbReference type="InterPro" id="IPR000847">
    <property type="entry name" value="LysR_HTH_N"/>
</dbReference>
<dbReference type="Pfam" id="PF00126">
    <property type="entry name" value="HTH_1"/>
    <property type="match status" value="1"/>
</dbReference>
<evidence type="ECO:0000313" key="6">
    <source>
        <dbReference type="EMBL" id="AGY35406.1"/>
    </source>
</evidence>
<evidence type="ECO:0000256" key="1">
    <source>
        <dbReference type="ARBA" id="ARBA00009437"/>
    </source>
</evidence>
<dbReference type="Gene3D" id="3.40.190.10">
    <property type="entry name" value="Periplasmic binding protein-like II"/>
    <property type="match status" value="2"/>
</dbReference>
<keyword evidence="4" id="KW-0804">Transcription</keyword>
<geneLocation type="plasmid" evidence="6">
    <name>pAP13</name>
</geneLocation>
<dbReference type="EMBL" id="KF577590">
    <property type="protein sequence ID" value="AGY35406.1"/>
    <property type="molecule type" value="Genomic_DNA"/>
</dbReference>
<dbReference type="PANTHER" id="PTHR30346">
    <property type="entry name" value="TRANSCRIPTIONAL DUAL REGULATOR HCAR-RELATED"/>
    <property type="match status" value="1"/>
</dbReference>
<dbReference type="GO" id="GO:0032993">
    <property type="term" value="C:protein-DNA complex"/>
    <property type="evidence" value="ECO:0007669"/>
    <property type="project" value="TreeGrafter"/>
</dbReference>
<evidence type="ECO:0000256" key="4">
    <source>
        <dbReference type="ARBA" id="ARBA00023163"/>
    </source>
</evidence>
<accession>U5NW27</accession>
<name>U5NW27_9MICO</name>
<dbReference type="Gene3D" id="1.10.10.10">
    <property type="entry name" value="Winged helix-like DNA-binding domain superfamily/Winged helix DNA-binding domain"/>
    <property type="match status" value="1"/>
</dbReference>
<protein>
    <submittedName>
        <fullName evidence="6">HTH-type transcriptional regulator AlsR</fullName>
    </submittedName>
</protein>
<comment type="similarity">
    <text evidence="1">Belongs to the LysR transcriptional regulatory family.</text>
</comment>
<gene>
    <name evidence="6" type="primary">alsR</name>
    <name evidence="6" type="ORF">AP13_p00970</name>
</gene>
<dbReference type="PRINTS" id="PR00039">
    <property type="entry name" value="HTHLYSR"/>
</dbReference>
<feature type="domain" description="HTH lysR-type" evidence="5">
    <location>
        <begin position="1"/>
        <end position="58"/>
    </location>
</feature>
<evidence type="ECO:0000256" key="3">
    <source>
        <dbReference type="ARBA" id="ARBA00023125"/>
    </source>
</evidence>
<dbReference type="CDD" id="cd08414">
    <property type="entry name" value="PBP2_LTTR_aromatics_like"/>
    <property type="match status" value="1"/>
</dbReference>
<dbReference type="RefSeq" id="WP_023164843.1">
    <property type="nucleotide sequence ID" value="NC_022590.1"/>
</dbReference>
<keyword evidence="6" id="KW-0614">Plasmid</keyword>
<sequence length="303" mass="32417">MEFRHMEGFVATAEELHFGRAAARLHIAQPALSQQIRALEKELGVQLFNRNTRSVCLTEAGIALLPAARKVLADVDLARRVAVRGSEDVVGRVRVGFAGASSRNALPTLARAVRARQPGIELFLEGQTYAGAAARRVAEGTLDIGFARRPIGIRGLASHVYERESLVAALPSDHRLAERDRLRVADLAEEPFVTFPGTGGSSVRDALTHAAMNAGFSPRIVQEAPDSYTILGLVAAGVGVTITVSSVQHIDTPGLVYRPFSDDLPQLEAVLVWRTEGTSRATQAVLDLAAEVLPTPPAPPSDK</sequence>
<dbReference type="Pfam" id="PF03466">
    <property type="entry name" value="LysR_substrate"/>
    <property type="match status" value="1"/>
</dbReference>
<dbReference type="InterPro" id="IPR036388">
    <property type="entry name" value="WH-like_DNA-bd_sf"/>
</dbReference>
<dbReference type="GO" id="GO:0003677">
    <property type="term" value="F:DNA binding"/>
    <property type="evidence" value="ECO:0007669"/>
    <property type="project" value="UniProtKB-KW"/>
</dbReference>
<evidence type="ECO:0000259" key="5">
    <source>
        <dbReference type="PROSITE" id="PS50931"/>
    </source>
</evidence>
<evidence type="ECO:0000256" key="2">
    <source>
        <dbReference type="ARBA" id="ARBA00023015"/>
    </source>
</evidence>
<dbReference type="SUPFAM" id="SSF46785">
    <property type="entry name" value="Winged helix' DNA-binding domain"/>
    <property type="match status" value="1"/>
</dbReference>
<dbReference type="AlphaFoldDB" id="U5NW27"/>